<dbReference type="GeneID" id="20645391"/>
<dbReference type="SMART" id="SM00248">
    <property type="entry name" value="ANK"/>
    <property type="match status" value="4"/>
</dbReference>
<dbReference type="Proteomes" id="UP000002640">
    <property type="component" value="Unassembled WGS sequence"/>
</dbReference>
<dbReference type="OMA" id="ALDCACH"/>
<reference evidence="1 2" key="1">
    <citation type="journal article" date="2006" name="Science">
        <title>Phytophthora genome sequences uncover evolutionary origins and mechanisms of pathogenesis.</title>
        <authorList>
            <person name="Tyler B.M."/>
            <person name="Tripathy S."/>
            <person name="Zhang X."/>
            <person name="Dehal P."/>
            <person name="Jiang R.H."/>
            <person name="Aerts A."/>
            <person name="Arredondo F.D."/>
            <person name="Baxter L."/>
            <person name="Bensasson D."/>
            <person name="Beynon J.L."/>
            <person name="Chapman J."/>
            <person name="Damasceno C.M."/>
            <person name="Dorrance A.E."/>
            <person name="Dou D."/>
            <person name="Dickerman A.W."/>
            <person name="Dubchak I.L."/>
            <person name="Garbelotto M."/>
            <person name="Gijzen M."/>
            <person name="Gordon S.G."/>
            <person name="Govers F."/>
            <person name="Grunwald N.J."/>
            <person name="Huang W."/>
            <person name="Ivors K.L."/>
            <person name="Jones R.W."/>
            <person name="Kamoun S."/>
            <person name="Krampis K."/>
            <person name="Lamour K.H."/>
            <person name="Lee M.K."/>
            <person name="McDonald W.H."/>
            <person name="Medina M."/>
            <person name="Meijer H.J."/>
            <person name="Nordberg E.K."/>
            <person name="Maclean D.J."/>
            <person name="Ospina-Giraldo M.D."/>
            <person name="Morris P.F."/>
            <person name="Phuntumart V."/>
            <person name="Putnam N.H."/>
            <person name="Rash S."/>
            <person name="Rose J.K."/>
            <person name="Sakihama Y."/>
            <person name="Salamov A.A."/>
            <person name="Savidor A."/>
            <person name="Scheuring C.F."/>
            <person name="Smith B.M."/>
            <person name="Sobral B.W."/>
            <person name="Terry A."/>
            <person name="Torto-Alalibo T.A."/>
            <person name="Win J."/>
            <person name="Xu Z."/>
            <person name="Zhang H."/>
            <person name="Grigoriev I.V."/>
            <person name="Rokhsar D.S."/>
            <person name="Boore J.L."/>
        </authorList>
    </citation>
    <scope>NUCLEOTIDE SEQUENCE [LARGE SCALE GENOMIC DNA]</scope>
    <source>
        <strain evidence="1 2">P6497</strain>
    </source>
</reference>
<dbReference type="InterPro" id="IPR036770">
    <property type="entry name" value="Ankyrin_rpt-contain_sf"/>
</dbReference>
<evidence type="ECO:0000313" key="2">
    <source>
        <dbReference type="Proteomes" id="UP000002640"/>
    </source>
</evidence>
<dbReference type="KEGG" id="psoj:PHYSODRAFT_326246"/>
<dbReference type="Pfam" id="PF12796">
    <property type="entry name" value="Ank_2"/>
    <property type="match status" value="3"/>
</dbReference>
<dbReference type="InParanoid" id="G4YZH9"/>
<dbReference type="PANTHER" id="PTHR46586:SF3">
    <property type="entry name" value="ANKYRIN REPEAT-CONTAINING PROTEIN"/>
    <property type="match status" value="1"/>
</dbReference>
<proteinExistence type="predicted"/>
<dbReference type="SUPFAM" id="SSF48403">
    <property type="entry name" value="Ankyrin repeat"/>
    <property type="match status" value="1"/>
</dbReference>
<dbReference type="InterPro" id="IPR002110">
    <property type="entry name" value="Ankyrin_rpt"/>
</dbReference>
<dbReference type="InterPro" id="IPR052050">
    <property type="entry name" value="SecEffector_AnkRepeat"/>
</dbReference>
<dbReference type="EMBL" id="JH159152">
    <property type="protein sequence ID" value="EGZ25185.1"/>
    <property type="molecule type" value="Genomic_DNA"/>
</dbReference>
<dbReference type="PANTHER" id="PTHR46586">
    <property type="entry name" value="ANKYRIN REPEAT-CONTAINING PROTEIN"/>
    <property type="match status" value="1"/>
</dbReference>
<sequence>MISELGSTRSDGILLLTVVQFVVRKCIHARGIELGHVSLAIDDFLNEIPQGWSLDEAYKRTGSLRCMQYLAACGPEELQSYHRSWITNNVVEMALKTGDVEALKWLAEVYAPGVSMTRAAELAAGGGHLDVLEWLYRNHRNRVDWGGAEWCEAVRTGQNDVVGWLRRQVKPHQEVGPQLMLDAARAGDLQVLQWLCIEFTLPVSHAFVEAQRGAQWGIAKWILVNCEVEDPSIDMAAVAGDGDMQFLQWAYSNGFGRPTAHALETAAFNGHLDTLEWLVDGPAKLELTSSVLSEAVRGGHLEVLKWLCARECPSTSAALDAAAENGFLEVVQLLYSYRREGCSSRALDRAACNGHLEVVKWLHATDKDLYCPAAINRAAEFGHLDVVKWLHTHRTEGCSTEALDCACHQGHLHVAKWLHANRSEGSGKWTMDLAAASGHLEVVKWLHEELHKPCTTWAMDSAARQGYLNVVKYLHVNCTAGCTPEAMSAAAANGHLDVVRWLKLNRSEGCTPTALNRAIAGGHLDVAMFLHRELGPKCSFRSDVVLRGLRLELVEWLLATCRDELERGIKFQVQRCDRRFNQWMRTQAMEIVDQNDTCVVWKWGPRA</sequence>
<evidence type="ECO:0000313" key="1">
    <source>
        <dbReference type="EMBL" id="EGZ25185.1"/>
    </source>
</evidence>
<protein>
    <submittedName>
        <fullName evidence="1">Uncharacterized protein</fullName>
    </submittedName>
</protein>
<accession>G4YZH9</accession>
<keyword evidence="2" id="KW-1185">Reference proteome</keyword>
<dbReference type="AlphaFoldDB" id="G4YZH9"/>
<organism evidence="1 2">
    <name type="scientific">Phytophthora sojae (strain P6497)</name>
    <name type="common">Soybean stem and root rot agent</name>
    <name type="synonym">Phytophthora megasperma f. sp. glycines</name>
    <dbReference type="NCBI Taxonomy" id="1094619"/>
    <lineage>
        <taxon>Eukaryota</taxon>
        <taxon>Sar</taxon>
        <taxon>Stramenopiles</taxon>
        <taxon>Oomycota</taxon>
        <taxon>Peronosporomycetes</taxon>
        <taxon>Peronosporales</taxon>
        <taxon>Peronosporaceae</taxon>
        <taxon>Phytophthora</taxon>
    </lineage>
</organism>
<dbReference type="SUPFAM" id="SSF140860">
    <property type="entry name" value="Pseudo ankyrin repeat-like"/>
    <property type="match status" value="1"/>
</dbReference>
<dbReference type="RefSeq" id="XP_009520473.1">
    <property type="nucleotide sequence ID" value="XM_009522178.1"/>
</dbReference>
<name>G4YZH9_PHYSP</name>
<dbReference type="SMR" id="G4YZH9"/>
<gene>
    <name evidence="1" type="ORF">PHYSODRAFT_326246</name>
</gene>
<dbReference type="Gene3D" id="1.25.40.20">
    <property type="entry name" value="Ankyrin repeat-containing domain"/>
    <property type="match status" value="3"/>
</dbReference>